<name>A0A1V8TBX7_9PEZI</name>
<evidence type="ECO:0000313" key="5">
    <source>
        <dbReference type="Proteomes" id="UP000192596"/>
    </source>
</evidence>
<dbReference type="GO" id="GO:0007094">
    <property type="term" value="P:mitotic spindle assembly checkpoint signaling"/>
    <property type="evidence" value="ECO:0007669"/>
    <property type="project" value="TreeGrafter"/>
</dbReference>
<evidence type="ECO:0000256" key="2">
    <source>
        <dbReference type="SAM" id="MobiDB-lite"/>
    </source>
</evidence>
<dbReference type="GO" id="GO:1990423">
    <property type="term" value="C:RZZ complex"/>
    <property type="evidence" value="ECO:0007669"/>
    <property type="project" value="TreeGrafter"/>
</dbReference>
<dbReference type="InParanoid" id="A0A1V8TBX7"/>
<reference evidence="5" key="1">
    <citation type="submission" date="2017-03" db="EMBL/GenBank/DDBJ databases">
        <title>Genomes of endolithic fungi from Antarctica.</title>
        <authorList>
            <person name="Coleine C."/>
            <person name="Masonjones S."/>
            <person name="Stajich J.E."/>
        </authorList>
    </citation>
    <scope>NUCLEOTIDE SEQUENCE [LARGE SCALE GENOMIC DNA]</scope>
    <source>
        <strain evidence="5">CCFEE 5527</strain>
    </source>
</reference>
<dbReference type="GO" id="GO:0005737">
    <property type="term" value="C:cytoplasm"/>
    <property type="evidence" value="ECO:0007669"/>
    <property type="project" value="GOC"/>
</dbReference>
<organism evidence="4 5">
    <name type="scientific">Cryoendolithus antarcticus</name>
    <dbReference type="NCBI Taxonomy" id="1507870"/>
    <lineage>
        <taxon>Eukaryota</taxon>
        <taxon>Fungi</taxon>
        <taxon>Dikarya</taxon>
        <taxon>Ascomycota</taxon>
        <taxon>Pezizomycotina</taxon>
        <taxon>Dothideomycetes</taxon>
        <taxon>Dothideomycetidae</taxon>
        <taxon>Cladosporiales</taxon>
        <taxon>Cladosporiaceae</taxon>
        <taxon>Cryoendolithus</taxon>
    </lineage>
</organism>
<gene>
    <name evidence="4" type="ORF">B0A48_05779</name>
</gene>
<feature type="compositionally biased region" description="Acidic residues" evidence="2">
    <location>
        <begin position="436"/>
        <end position="448"/>
    </location>
</feature>
<keyword evidence="5" id="KW-1185">Reference proteome</keyword>
<evidence type="ECO:0000256" key="1">
    <source>
        <dbReference type="SAM" id="Coils"/>
    </source>
</evidence>
<dbReference type="PANTHER" id="PTHR12205:SF0">
    <property type="entry name" value="CENTROMERE_KINETOCHORE PROTEIN ZW10 HOMOLOG"/>
    <property type="match status" value="1"/>
</dbReference>
<dbReference type="STRING" id="1507870.A0A1V8TBX7"/>
<dbReference type="GO" id="GO:0006888">
    <property type="term" value="P:endoplasmic reticulum to Golgi vesicle-mediated transport"/>
    <property type="evidence" value="ECO:0007669"/>
    <property type="project" value="TreeGrafter"/>
</dbReference>
<dbReference type="PANTHER" id="PTHR12205">
    <property type="entry name" value="CENTROMERE/KINETOCHORE PROTEIN ZW10"/>
    <property type="match status" value="1"/>
</dbReference>
<dbReference type="Proteomes" id="UP000192596">
    <property type="component" value="Unassembled WGS sequence"/>
</dbReference>
<sequence length="832" mass="91384">MTDVDNTALAPAILTHLQSGAYPSSPSLSSAPLTSDTLPSIISSLRTEQETLKTSIRQLSRNAAPDIDTWITRARDLQADILRSRETAREIVREAERLKELREGAEERGRKVRLLEAEVGFSERLGEGLRGFGKVNQGVGVVREHVLAGRLTDAVEGLETVEAGVEDLGNTGFEGTRAFGVLQERVRAAREDLVERVSENWGQLVVAEPGEGDKSRLTVRKQLGNQPDIKLEGVLDAAERLGLAEQYAKRLTTNIDRTMLRPLLSKGRYGESGKITVSSTTPDALECTPDSQVIDTASILGSMKALLSHLRSRLPHQSGIQHSATFMPMLISRLEEHWLEPSVPLDMSRTDEFEVTLTELLSFADFIDSLQWYGVDQVRQWVEGAPRAWLTKRRETLLGDVRNLVFSGSQERKIVERVETEMVGKDDAFATSGNGGDDDWDSAWEEPSEGSSERTDVAPASAAAPSRAPIEDDEASAWDTDDLDDKPDETGEEAWGWGDGDDANKPPSPIATRAAPVQTNGIAPAQPQQREVTLRESYTTTAVPSALLSQIQVVIKDAQTLFGPEYAESPIAPAAQGLYTLPTLALAIYRATAPTAYAKIPVGNMLIYNDATCLSASLLAWQVNTPRSSRLRLEADTNALETFAKRAYTAELDAQRTILRDLLDGAQGFADCTVQPNKAECESAVQQVVDRMHEVHALWKPILAPSALLQSLGSLLSSIIGKITLEVEELADIAEADSKQLRLLCDRISSLKSLFVASEGATDMTFIYCPPWLKFQYLGEILESSLADIRYMWSEGELSLEFEGEEVVELIEALFAESDLRRRAIGEIRRGR</sequence>
<keyword evidence="1" id="KW-0175">Coiled coil</keyword>
<dbReference type="InterPro" id="IPR055148">
    <property type="entry name" value="ZW10_C_2"/>
</dbReference>
<feature type="domain" description="ZW10 C-terminal helical" evidence="3">
    <location>
        <begin position="684"/>
        <end position="827"/>
    </location>
</feature>
<feature type="compositionally biased region" description="Low complexity" evidence="2">
    <location>
        <begin position="458"/>
        <end position="468"/>
    </location>
</feature>
<dbReference type="InterPro" id="IPR046362">
    <property type="entry name" value="Zw10/DSL1_C_sf"/>
</dbReference>
<dbReference type="AlphaFoldDB" id="A0A1V8TBX7"/>
<proteinExistence type="predicted"/>
<feature type="compositionally biased region" description="Acidic residues" evidence="2">
    <location>
        <begin position="471"/>
        <end position="492"/>
    </location>
</feature>
<feature type="region of interest" description="Disordered" evidence="2">
    <location>
        <begin position="425"/>
        <end position="512"/>
    </location>
</feature>
<evidence type="ECO:0000259" key="3">
    <source>
        <dbReference type="Pfam" id="PF22766"/>
    </source>
</evidence>
<accession>A0A1V8TBX7</accession>
<dbReference type="EMBL" id="NAJO01000011">
    <property type="protein sequence ID" value="OQO08889.1"/>
    <property type="molecule type" value="Genomic_DNA"/>
</dbReference>
<dbReference type="Pfam" id="PF22766">
    <property type="entry name" value="ZW10_C2"/>
    <property type="match status" value="1"/>
</dbReference>
<dbReference type="Gene3D" id="1.10.357.150">
    <property type="match status" value="1"/>
</dbReference>
<feature type="coiled-coil region" evidence="1">
    <location>
        <begin position="88"/>
        <end position="118"/>
    </location>
</feature>
<dbReference type="OrthoDB" id="534815at2759"/>
<comment type="caution">
    <text evidence="4">The sequence shown here is derived from an EMBL/GenBank/DDBJ whole genome shotgun (WGS) entry which is preliminary data.</text>
</comment>
<evidence type="ECO:0000313" key="4">
    <source>
        <dbReference type="EMBL" id="OQO08889.1"/>
    </source>
</evidence>
<protein>
    <recommendedName>
        <fullName evidence="3">ZW10 C-terminal helical domain-containing protein</fullName>
    </recommendedName>
</protein>